<evidence type="ECO:0000259" key="2">
    <source>
        <dbReference type="SMART" id="SM00226"/>
    </source>
</evidence>
<dbReference type="Pfam" id="PF01451">
    <property type="entry name" value="LMWPc"/>
    <property type="match status" value="1"/>
</dbReference>
<comment type="caution">
    <text evidence="3">The sequence shown here is derived from an EMBL/GenBank/DDBJ whole genome shotgun (WGS) entry which is preliminary data.</text>
</comment>
<keyword evidence="4" id="KW-1185">Reference proteome</keyword>
<dbReference type="Proteomes" id="UP000705983">
    <property type="component" value="Unassembled WGS sequence"/>
</dbReference>
<dbReference type="SMART" id="SM00226">
    <property type="entry name" value="LMWPc"/>
    <property type="match status" value="1"/>
</dbReference>
<accession>A0ABS2THS4</accession>
<dbReference type="RefSeq" id="WP_187997189.1">
    <property type="nucleotide sequence ID" value="NZ_JACEXG010000007.1"/>
</dbReference>
<dbReference type="InterPro" id="IPR014710">
    <property type="entry name" value="RmlC-like_jellyroll"/>
</dbReference>
<organism evidence="3 4">
    <name type="scientific">Flaviflexus equikiangi</name>
    <dbReference type="NCBI Taxonomy" id="2758573"/>
    <lineage>
        <taxon>Bacteria</taxon>
        <taxon>Bacillati</taxon>
        <taxon>Actinomycetota</taxon>
        <taxon>Actinomycetes</taxon>
        <taxon>Actinomycetales</taxon>
        <taxon>Actinomycetaceae</taxon>
        <taxon>Flaviflexus</taxon>
    </lineage>
</organism>
<dbReference type="PANTHER" id="PTHR21047">
    <property type="entry name" value="DTDP-6-DEOXY-D-GLUCOSE-3,5 EPIMERASE"/>
    <property type="match status" value="1"/>
</dbReference>
<dbReference type="InterPro" id="IPR000888">
    <property type="entry name" value="RmlC-like"/>
</dbReference>
<dbReference type="PANTHER" id="PTHR21047:SF2">
    <property type="entry name" value="THYMIDINE DIPHOSPHO-4-KETO-RHAMNOSE 3,5-EPIMERASE"/>
    <property type="match status" value="1"/>
</dbReference>
<dbReference type="InterPro" id="IPR036196">
    <property type="entry name" value="Ptyr_pPase_sf"/>
</dbReference>
<proteinExistence type="inferred from homology"/>
<dbReference type="InterPro" id="IPR023485">
    <property type="entry name" value="Ptyr_pPase"/>
</dbReference>
<evidence type="ECO:0000313" key="4">
    <source>
        <dbReference type="Proteomes" id="UP000705983"/>
    </source>
</evidence>
<dbReference type="SUPFAM" id="SSF52788">
    <property type="entry name" value="Phosphotyrosine protein phosphatases I"/>
    <property type="match status" value="1"/>
</dbReference>
<gene>
    <name evidence="3" type="ORF">JVW63_10965</name>
</gene>
<dbReference type="EMBL" id="JAFFJS010000007">
    <property type="protein sequence ID" value="MBM9434214.1"/>
    <property type="molecule type" value="Genomic_DNA"/>
</dbReference>
<dbReference type="Gene3D" id="3.40.50.2300">
    <property type="match status" value="1"/>
</dbReference>
<dbReference type="InterPro" id="IPR011051">
    <property type="entry name" value="RmlC_Cupin_sf"/>
</dbReference>
<sequence>MQDVVVGSTKIPGLKIVQLTVRANDDGWFKEDWHHDKLTALGFPGFQPVQHNITHLTTVGVTRGFHAEPWDKFISVISGRVFGAWIDLRQGDSYGEIVYRELDPSTSVLVPRGVANAHQVLEAGTTLSYLLNEHWTQEGRDRSKGVNLFDPAISVPWPIGEDRAIVNDRDRALPALSQDVEFSRRASTFNVTKPGAGEQVREGKPFHVLYVCTANICRSAYADVVSRARGAKGIEFSSAGIHGLVDDPIDPPMGELASRVADSRSHVARQLTRDIVDAADLILTMGTEHRRYILDEWPSAARKTFVIGHAAREISAAPAELQLSEVTDYLWRNRGTGPRDEVADPYRRGEVAALKAATEIDTHIDAIIPRLEQMIDRAH</sequence>
<feature type="domain" description="Phosphotyrosine protein phosphatase I" evidence="2">
    <location>
        <begin position="206"/>
        <end position="370"/>
    </location>
</feature>
<dbReference type="Gene3D" id="2.60.120.10">
    <property type="entry name" value="Jelly Rolls"/>
    <property type="match status" value="1"/>
</dbReference>
<evidence type="ECO:0000313" key="3">
    <source>
        <dbReference type="EMBL" id="MBM9434214.1"/>
    </source>
</evidence>
<dbReference type="SUPFAM" id="SSF51182">
    <property type="entry name" value="RmlC-like cupins"/>
    <property type="match status" value="1"/>
</dbReference>
<reference evidence="4" key="1">
    <citation type="submission" date="2021-02" db="EMBL/GenBank/DDBJ databases">
        <title>Leucobacter sp. CX169.</title>
        <authorList>
            <person name="Cheng Y."/>
        </authorList>
    </citation>
    <scope>NUCLEOTIDE SEQUENCE [LARGE SCALE GENOMIC DNA]</scope>
    <source>
        <strain evidence="4">JY899</strain>
    </source>
</reference>
<protein>
    <submittedName>
        <fullName evidence="3">dTDP-4-dehydrorhamnose 3,5-epimerase family protein</fullName>
    </submittedName>
</protein>
<dbReference type="Pfam" id="PF00908">
    <property type="entry name" value="dTDP_sugar_isom"/>
    <property type="match status" value="1"/>
</dbReference>
<evidence type="ECO:0000256" key="1">
    <source>
        <dbReference type="ARBA" id="ARBA00010154"/>
    </source>
</evidence>
<name>A0ABS2THS4_9ACTO</name>
<comment type="similarity">
    <text evidence="1">Belongs to the dTDP-4-dehydrorhamnose 3,5-epimerase family.</text>
</comment>